<dbReference type="UniPathway" id="UPA00118"/>
<dbReference type="FunFam" id="3.30.2020.30:FF:000002">
    <property type="entry name" value="Putative gamma-butyrobetaine dioxygenase"/>
    <property type="match status" value="1"/>
</dbReference>
<dbReference type="InParanoid" id="A7SXG6"/>
<evidence type="ECO:0000256" key="4">
    <source>
        <dbReference type="ARBA" id="ARBA00022723"/>
    </source>
</evidence>
<proteinExistence type="inferred from homology"/>
<dbReference type="InterPro" id="IPR038492">
    <property type="entry name" value="GBBH-like_N_sf"/>
</dbReference>
<keyword evidence="12" id="KW-1185">Reference proteome</keyword>
<evidence type="ECO:0000256" key="7">
    <source>
        <dbReference type="ARBA" id="ARBA00023002"/>
    </source>
</evidence>
<gene>
    <name evidence="11" type="ORF">NEMVEDRAFT_v1g136707</name>
</gene>
<dbReference type="EMBL" id="DS469887">
    <property type="protein sequence ID" value="EDO31602.1"/>
    <property type="molecule type" value="Genomic_DNA"/>
</dbReference>
<dbReference type="HOGENOM" id="CLU_021859_2_0_1"/>
<evidence type="ECO:0000256" key="8">
    <source>
        <dbReference type="ARBA" id="ARBA00023004"/>
    </source>
</evidence>
<evidence type="ECO:0000313" key="11">
    <source>
        <dbReference type="EMBL" id="EDO31602.1"/>
    </source>
</evidence>
<evidence type="ECO:0000256" key="2">
    <source>
        <dbReference type="ARBA" id="ARBA00005022"/>
    </source>
</evidence>
<dbReference type="Pfam" id="PF06155">
    <property type="entry name" value="GBBH-like_N"/>
    <property type="match status" value="1"/>
</dbReference>
<dbReference type="Pfam" id="PF02668">
    <property type="entry name" value="TauD"/>
    <property type="match status" value="1"/>
</dbReference>
<keyword evidence="5" id="KW-0124">Carnitine biosynthesis</keyword>
<dbReference type="AlphaFoldDB" id="A7SXG6"/>
<keyword evidence="7" id="KW-0560">Oxidoreductase</keyword>
<dbReference type="SUPFAM" id="SSF51197">
    <property type="entry name" value="Clavaminate synthase-like"/>
    <property type="match status" value="1"/>
</dbReference>
<dbReference type="InterPro" id="IPR042098">
    <property type="entry name" value="TauD-like_sf"/>
</dbReference>
<dbReference type="Proteomes" id="UP000001593">
    <property type="component" value="Unassembled WGS sequence"/>
</dbReference>
<feature type="non-terminal residue" evidence="11">
    <location>
        <position position="227"/>
    </location>
</feature>
<dbReference type="eggNOG" id="KOG3888">
    <property type="taxonomic scope" value="Eukaryota"/>
</dbReference>
<feature type="domain" description="Gamma-butyrobetaine hydroxylase-like N-terminal" evidence="10">
    <location>
        <begin position="1"/>
        <end position="62"/>
    </location>
</feature>
<comment type="cofactor">
    <cofactor evidence="1">
        <name>Fe(2+)</name>
        <dbReference type="ChEBI" id="CHEBI:29033"/>
    </cofactor>
</comment>
<dbReference type="PANTHER" id="PTHR10696:SF33">
    <property type="entry name" value="GAMMA-BUTYROBETAINE DIOXYGENASE"/>
    <property type="match status" value="1"/>
</dbReference>
<evidence type="ECO:0000256" key="3">
    <source>
        <dbReference type="ARBA" id="ARBA00008654"/>
    </source>
</evidence>
<feature type="non-terminal residue" evidence="11">
    <location>
        <position position="1"/>
    </location>
</feature>
<keyword evidence="8" id="KW-0408">Iron</keyword>
<reference evidence="11 12" key="1">
    <citation type="journal article" date="2007" name="Science">
        <title>Sea anemone genome reveals ancestral eumetazoan gene repertoire and genomic organization.</title>
        <authorList>
            <person name="Putnam N.H."/>
            <person name="Srivastava M."/>
            <person name="Hellsten U."/>
            <person name="Dirks B."/>
            <person name="Chapman J."/>
            <person name="Salamov A."/>
            <person name="Terry A."/>
            <person name="Shapiro H."/>
            <person name="Lindquist E."/>
            <person name="Kapitonov V.V."/>
            <person name="Jurka J."/>
            <person name="Genikhovich G."/>
            <person name="Grigoriev I.V."/>
            <person name="Lucas S.M."/>
            <person name="Steele R.E."/>
            <person name="Finnerty J.R."/>
            <person name="Technau U."/>
            <person name="Martindale M.Q."/>
            <person name="Rokhsar D.S."/>
        </authorList>
    </citation>
    <scope>NUCLEOTIDE SEQUENCE [LARGE SCALE GENOMIC DNA]</scope>
    <source>
        <strain evidence="12">CH2 X CH6</strain>
    </source>
</reference>
<dbReference type="PhylomeDB" id="A7SXG6"/>
<keyword evidence="6" id="KW-0223">Dioxygenase</keyword>
<dbReference type="GO" id="GO:0005739">
    <property type="term" value="C:mitochondrion"/>
    <property type="evidence" value="ECO:0000318"/>
    <property type="project" value="GO_Central"/>
</dbReference>
<evidence type="ECO:0000259" key="9">
    <source>
        <dbReference type="Pfam" id="PF02668"/>
    </source>
</evidence>
<keyword evidence="4" id="KW-0479">Metal-binding</keyword>
<dbReference type="Gene3D" id="3.60.130.10">
    <property type="entry name" value="Clavaminate synthase-like"/>
    <property type="match status" value="1"/>
</dbReference>
<comment type="pathway">
    <text evidence="2">Amine and polyamine biosynthesis; carnitine biosynthesis.</text>
</comment>
<dbReference type="InterPro" id="IPR010376">
    <property type="entry name" value="GBBH-like_N"/>
</dbReference>
<name>A7SXG6_NEMVE</name>
<dbReference type="Gene3D" id="3.30.2020.30">
    <property type="match status" value="1"/>
</dbReference>
<feature type="domain" description="TauD/TfdA-like" evidence="9">
    <location>
        <begin position="94"/>
        <end position="226"/>
    </location>
</feature>
<accession>A7SXG6</accession>
<organism evidence="11 12">
    <name type="scientific">Nematostella vectensis</name>
    <name type="common">Starlet sea anemone</name>
    <dbReference type="NCBI Taxonomy" id="45351"/>
    <lineage>
        <taxon>Eukaryota</taxon>
        <taxon>Metazoa</taxon>
        <taxon>Cnidaria</taxon>
        <taxon>Anthozoa</taxon>
        <taxon>Hexacorallia</taxon>
        <taxon>Actiniaria</taxon>
        <taxon>Edwardsiidae</taxon>
        <taxon>Nematostella</taxon>
    </lineage>
</organism>
<dbReference type="InterPro" id="IPR050411">
    <property type="entry name" value="AlphaKG_dependent_hydroxylases"/>
</dbReference>
<dbReference type="InterPro" id="IPR003819">
    <property type="entry name" value="TauD/TfdA-like"/>
</dbReference>
<comment type="similarity">
    <text evidence="3">Belongs to the gamma-BBH/TMLD family.</text>
</comment>
<dbReference type="STRING" id="45351.A7SXG6"/>
<dbReference type="OMA" id="CACASCY"/>
<dbReference type="GO" id="GO:0045329">
    <property type="term" value="P:carnitine biosynthetic process"/>
    <property type="evidence" value="ECO:0000318"/>
    <property type="project" value="GO_Central"/>
</dbReference>
<protein>
    <submittedName>
        <fullName evidence="11">Uncharacterized protein</fullName>
    </submittedName>
</protein>
<evidence type="ECO:0000256" key="1">
    <source>
        <dbReference type="ARBA" id="ARBA00001954"/>
    </source>
</evidence>
<dbReference type="KEGG" id="nve:5502526"/>
<evidence type="ECO:0000259" key="10">
    <source>
        <dbReference type="Pfam" id="PF06155"/>
    </source>
</evidence>
<dbReference type="GO" id="GO:0046872">
    <property type="term" value="F:metal ion binding"/>
    <property type="evidence" value="ECO:0007669"/>
    <property type="project" value="UniProtKB-KW"/>
</dbReference>
<sequence>FPYMYLRDHCACASCYHQTSQQRLNYITNLDLNIKPSKVHIREGLLSITWTDRHVSEFDLKRLISRKLTNQSARKYKFAHEDVVLWDGKQGIPSLDFMSVLNYKRVLLDWLQALRDHGLVLMTGAPLELGQLERIGKAVGFIRPTLYGVTVPLRLNPHATNLGYTNLGLRPHSDLIYYELKPSVFILHCIEQVKTGGESIFVDGYRVAEAFREANPEAFALMTSTPV</sequence>
<evidence type="ECO:0000313" key="12">
    <source>
        <dbReference type="Proteomes" id="UP000001593"/>
    </source>
</evidence>
<dbReference type="PANTHER" id="PTHR10696">
    <property type="entry name" value="GAMMA-BUTYROBETAINE HYDROXYLASE-RELATED"/>
    <property type="match status" value="1"/>
</dbReference>
<dbReference type="FunFam" id="3.60.130.10:FF:000056">
    <property type="entry name" value="Predicted protein"/>
    <property type="match status" value="1"/>
</dbReference>
<dbReference type="GO" id="GO:0016706">
    <property type="term" value="F:2-oxoglutarate-dependent dioxygenase activity"/>
    <property type="evidence" value="ECO:0007669"/>
    <property type="project" value="UniProtKB-ARBA"/>
</dbReference>
<evidence type="ECO:0000256" key="6">
    <source>
        <dbReference type="ARBA" id="ARBA00022964"/>
    </source>
</evidence>
<evidence type="ECO:0000256" key="5">
    <source>
        <dbReference type="ARBA" id="ARBA00022873"/>
    </source>
</evidence>